<gene>
    <name evidence="3" type="ORF">QBC47DRAFT_386034</name>
</gene>
<evidence type="ECO:0000256" key="2">
    <source>
        <dbReference type="SAM" id="MobiDB-lite"/>
    </source>
</evidence>
<sequence>MSGSYLAQGVKMAVSALEGLISGLYKSVQTQRKVVQKQEDSVRFLDEANFLIDVDGATGATIEQEREQLRQLQSSQTELENEFQQAVDKWRDLGRVDQPWVSSHSAVPSARRSARRKRVVPARSQPRLEDPSVGSFARYMSAERAWEAGPHVDPSALSLDRTYVSPAQAKLVVSDDPTTTPWVFTDPDELDNPWRPYGRQGFVAPMERSFGRQPMTDEQRKLPFRYNEYPPGTVCPDLEVDFWERQLGSRQDIFAERFTIHQGPGYPGYTRGPYFEESISPRSVVPQRR</sequence>
<comment type="caution">
    <text evidence="3">The sequence shown here is derived from an EMBL/GenBank/DDBJ whole genome shotgun (WGS) entry which is preliminary data.</text>
</comment>
<feature type="region of interest" description="Disordered" evidence="2">
    <location>
        <begin position="269"/>
        <end position="289"/>
    </location>
</feature>
<dbReference type="AlphaFoldDB" id="A0AAJ0BA30"/>
<reference evidence="3" key="1">
    <citation type="submission" date="2023-06" db="EMBL/GenBank/DDBJ databases">
        <title>Genome-scale phylogeny and comparative genomics of the fungal order Sordariales.</title>
        <authorList>
            <consortium name="Lawrence Berkeley National Laboratory"/>
            <person name="Hensen N."/>
            <person name="Bonometti L."/>
            <person name="Westerberg I."/>
            <person name="Brannstrom I.O."/>
            <person name="Guillou S."/>
            <person name="Cros-Aarteil S."/>
            <person name="Calhoun S."/>
            <person name="Haridas S."/>
            <person name="Kuo A."/>
            <person name="Mondo S."/>
            <person name="Pangilinan J."/>
            <person name="Riley R."/>
            <person name="Labutti K."/>
            <person name="Andreopoulos B."/>
            <person name="Lipzen A."/>
            <person name="Chen C."/>
            <person name="Yanf M."/>
            <person name="Daum C."/>
            <person name="Ng V."/>
            <person name="Clum A."/>
            <person name="Steindorff A."/>
            <person name="Ohm R."/>
            <person name="Martin F."/>
            <person name="Silar P."/>
            <person name="Natvig D."/>
            <person name="Lalanne C."/>
            <person name="Gautier V."/>
            <person name="Ament-Velasquez S.L."/>
            <person name="Kruys A."/>
            <person name="Hutchinson M.I."/>
            <person name="Powell A.J."/>
            <person name="Barry K."/>
            <person name="Miller A.N."/>
            <person name="Grigoriev I.V."/>
            <person name="Debuchy R."/>
            <person name="Gladieux P."/>
            <person name="Thoren M.H."/>
            <person name="Johannesson H."/>
        </authorList>
    </citation>
    <scope>NUCLEOTIDE SEQUENCE</scope>
    <source>
        <strain evidence="3">PSN4</strain>
    </source>
</reference>
<organism evidence="3 4">
    <name type="scientific">Echria macrotheca</name>
    <dbReference type="NCBI Taxonomy" id="438768"/>
    <lineage>
        <taxon>Eukaryota</taxon>
        <taxon>Fungi</taxon>
        <taxon>Dikarya</taxon>
        <taxon>Ascomycota</taxon>
        <taxon>Pezizomycotina</taxon>
        <taxon>Sordariomycetes</taxon>
        <taxon>Sordariomycetidae</taxon>
        <taxon>Sordariales</taxon>
        <taxon>Schizotheciaceae</taxon>
        <taxon>Echria</taxon>
    </lineage>
</organism>
<evidence type="ECO:0000256" key="1">
    <source>
        <dbReference type="SAM" id="Coils"/>
    </source>
</evidence>
<name>A0AAJ0BA30_9PEZI</name>
<dbReference type="Proteomes" id="UP001239445">
    <property type="component" value="Unassembled WGS sequence"/>
</dbReference>
<proteinExistence type="predicted"/>
<keyword evidence="1" id="KW-0175">Coiled coil</keyword>
<keyword evidence="4" id="KW-1185">Reference proteome</keyword>
<protein>
    <submittedName>
        <fullName evidence="3">Uncharacterized protein</fullName>
    </submittedName>
</protein>
<evidence type="ECO:0000313" key="3">
    <source>
        <dbReference type="EMBL" id="KAK1754247.1"/>
    </source>
</evidence>
<dbReference type="EMBL" id="MU839836">
    <property type="protein sequence ID" value="KAK1754247.1"/>
    <property type="molecule type" value="Genomic_DNA"/>
</dbReference>
<feature type="coiled-coil region" evidence="1">
    <location>
        <begin position="62"/>
        <end position="89"/>
    </location>
</feature>
<evidence type="ECO:0000313" key="4">
    <source>
        <dbReference type="Proteomes" id="UP001239445"/>
    </source>
</evidence>
<accession>A0AAJ0BA30</accession>